<dbReference type="SMART" id="SM00906">
    <property type="entry name" value="Fungal_trans"/>
    <property type="match status" value="1"/>
</dbReference>
<feature type="domain" description="Zn(2)-C6 fungal-type" evidence="8">
    <location>
        <begin position="269"/>
        <end position="302"/>
    </location>
</feature>
<organism evidence="9 11">
    <name type="scientific">Sistotremastrum niveocremeum HHB9708</name>
    <dbReference type="NCBI Taxonomy" id="1314777"/>
    <lineage>
        <taxon>Eukaryota</taxon>
        <taxon>Fungi</taxon>
        <taxon>Dikarya</taxon>
        <taxon>Basidiomycota</taxon>
        <taxon>Agaricomycotina</taxon>
        <taxon>Agaricomycetes</taxon>
        <taxon>Sistotremastrales</taxon>
        <taxon>Sistotremastraceae</taxon>
        <taxon>Sertulicium</taxon>
        <taxon>Sertulicium niveocremeum</taxon>
    </lineage>
</organism>
<feature type="compositionally biased region" description="Pro residues" evidence="7">
    <location>
        <begin position="611"/>
        <end position="621"/>
    </location>
</feature>
<dbReference type="CDD" id="cd00067">
    <property type="entry name" value="GAL4"/>
    <property type="match status" value="1"/>
</dbReference>
<feature type="region of interest" description="Disordered" evidence="7">
    <location>
        <begin position="611"/>
        <end position="651"/>
    </location>
</feature>
<evidence type="ECO:0000256" key="3">
    <source>
        <dbReference type="ARBA" id="ARBA00023015"/>
    </source>
</evidence>
<keyword evidence="5" id="KW-0804">Transcription</keyword>
<evidence type="ECO:0000256" key="6">
    <source>
        <dbReference type="ARBA" id="ARBA00023242"/>
    </source>
</evidence>
<evidence type="ECO:0000313" key="10">
    <source>
        <dbReference type="EMBL" id="KZS95346.1"/>
    </source>
</evidence>
<keyword evidence="2" id="KW-0479">Metal-binding</keyword>
<feature type="compositionally biased region" description="Polar residues" evidence="7">
    <location>
        <begin position="475"/>
        <end position="498"/>
    </location>
</feature>
<dbReference type="GO" id="GO:0000976">
    <property type="term" value="F:transcription cis-regulatory region binding"/>
    <property type="evidence" value="ECO:0007669"/>
    <property type="project" value="TreeGrafter"/>
</dbReference>
<feature type="compositionally biased region" description="Polar residues" evidence="7">
    <location>
        <begin position="125"/>
        <end position="156"/>
    </location>
</feature>
<dbReference type="EMBL" id="KV419402">
    <property type="protein sequence ID" value="KZS95346.1"/>
    <property type="molecule type" value="Genomic_DNA"/>
</dbReference>
<dbReference type="EMBL" id="KV419469">
    <property type="protein sequence ID" value="KZS86759.1"/>
    <property type="molecule type" value="Genomic_DNA"/>
</dbReference>
<dbReference type="AlphaFoldDB" id="A0A164MJ53"/>
<keyword evidence="11" id="KW-1185">Reference proteome</keyword>
<evidence type="ECO:0000256" key="2">
    <source>
        <dbReference type="ARBA" id="ARBA00022723"/>
    </source>
</evidence>
<proteinExistence type="predicted"/>
<keyword evidence="6" id="KW-0539">Nucleus</keyword>
<feature type="region of interest" description="Disordered" evidence="7">
    <location>
        <begin position="123"/>
        <end position="266"/>
    </location>
</feature>
<sequence>MDMDFAQQTRPRPIAGRSSTLDSQHSYPRTHLHRSFTTQQQQPQQMFTPALFHGGDPHEQTGQGLDYETFLNLQEQFGVDSLRSNLNIAAAQTRSEHPSHPYHEPVYVFDAGAYGQAQAQAQWQDPQTYAPQQPQPSYHAQQYPSPFTNSQHSASVSPPIHNTMGVEYQPSPLPIHPALQRPQLSPIVTGPGPSRNHLAPQHESHQSDSRRPSRKRKRTQARQSRKRKGDDSGDDRDGDSNGSDADGRDEEDDGIGRGPDGQPVRLPGACKHCRKLKMKCEFEDPYDVVCKRCKTSRHECIVEGRRPRPPTTKREFLLAQIRHKDAIIDSLLKHIHSPNDHPIPAAHLSLHPSDDPSTFTNHLPPIPLQGGTTASTDQPDAAVLEWLEKAREAEGKYISDMTTSEEESESFDESDEEVGIRGRLWNRKGHGIGDYENFHNVPGEPSPIGLLAHLSIARTRSKSRSRTRTTRSSSVSADPSRTSHTNTHGRTDTPSTSALHADGSDSGGPADGNEDDNVGLANDTYFFPGPQSQLNLRAALLGQRPPEILVHGIVTPADVDQLFKIFYEKINPFVSLLDPVLHTPATTFNRCPFLFTVICAVSSRFYTSAPSSPPASNPPLPATSSSNTNVTARQTARNRAAAQIKPEPAPVDQFSDKSKIYPIAMYFAKSAASKNLIEGLKSVELSQAYLLLSIYSMPARRWEEDRSWLYLGIAIRIATDLNLYRPSSAKPANETQERELLNRTRTWLICFNLDRSTSTQFGKPFTIKEDFIVRGANNWYRSNQYNHPYDIHLCAYSRLLRIVARFHGEVYSNPDHPTGLNKHIDLHGIAARYEQELNEFEDHTAIAFRESFNPSDLGSAFRCKLLPFLANYSRLVMFSFGFQRVFQMGELKAGDIFLQRCLSAASKVLTVMIDTLAPSGYMRYSPDGHFVFSAFAAAFLLKLLRPDFNEIIDDSGRNEIVQLVERLIAAIGSPEIAIDERHTPKLYARFLQGLLHKQLNPDPEPDFDITPMNGGALQASGSPLPIIGEIPPDGEVEPGTPSISVERSPPQPTRPLSGSYEAHDGHYQVGGRLSPVYDERQSTSASSTVNGGHDLDDGTERSIGGDIIHPHGVPDEDLLATMQILTNPAFFDHMLMPGFAPEEWLGDHPPPGDHHQVHPALHLPPQSIQHQLQPQQQGAGGLGYPGQGMQGYPNQYQQMNYTNPGPVPGYQNGYTTNYNYTG</sequence>
<dbReference type="SUPFAM" id="SSF57701">
    <property type="entry name" value="Zn2/Cys6 DNA-binding domain"/>
    <property type="match status" value="1"/>
</dbReference>
<feature type="compositionally biased region" description="Basic and acidic residues" evidence="7">
    <location>
        <begin position="200"/>
        <end position="211"/>
    </location>
</feature>
<feature type="compositionally biased region" description="Gly residues" evidence="7">
    <location>
        <begin position="1178"/>
        <end position="1189"/>
    </location>
</feature>
<dbReference type="GO" id="GO:0000981">
    <property type="term" value="F:DNA-binding transcription factor activity, RNA polymerase II-specific"/>
    <property type="evidence" value="ECO:0007669"/>
    <property type="project" value="InterPro"/>
</dbReference>
<evidence type="ECO:0000313" key="9">
    <source>
        <dbReference type="EMBL" id="KZS86759.1"/>
    </source>
</evidence>
<comment type="subcellular location">
    <subcellularLocation>
        <location evidence="1">Nucleus</location>
    </subcellularLocation>
</comment>
<dbReference type="Pfam" id="PF04082">
    <property type="entry name" value="Fungal_trans"/>
    <property type="match status" value="1"/>
</dbReference>
<dbReference type="GO" id="GO:0005634">
    <property type="term" value="C:nucleus"/>
    <property type="evidence" value="ECO:0007669"/>
    <property type="project" value="UniProtKB-SubCell"/>
</dbReference>
<name>A0A164MJ53_9AGAM</name>
<dbReference type="Proteomes" id="UP000076722">
    <property type="component" value="Unassembled WGS sequence"/>
</dbReference>
<evidence type="ECO:0000256" key="1">
    <source>
        <dbReference type="ARBA" id="ARBA00004123"/>
    </source>
</evidence>
<dbReference type="SMART" id="SM00066">
    <property type="entry name" value="GAL4"/>
    <property type="match status" value="1"/>
</dbReference>
<evidence type="ECO:0000256" key="4">
    <source>
        <dbReference type="ARBA" id="ARBA00023125"/>
    </source>
</evidence>
<feature type="compositionally biased region" description="Low complexity" evidence="7">
    <location>
        <begin position="1168"/>
        <end position="1177"/>
    </location>
</feature>
<dbReference type="InterPro" id="IPR036864">
    <property type="entry name" value="Zn2-C6_fun-type_DNA-bd_sf"/>
</dbReference>
<dbReference type="PROSITE" id="PS50048">
    <property type="entry name" value="ZN2_CY6_FUNGAL_2"/>
    <property type="match status" value="1"/>
</dbReference>
<evidence type="ECO:0000313" key="11">
    <source>
        <dbReference type="Proteomes" id="UP000076722"/>
    </source>
</evidence>
<dbReference type="PANTHER" id="PTHR31845:SF19">
    <property type="entry name" value="TRANSCRIPTION FACTOR DOMAIN-CONTAINING PROTEIN"/>
    <property type="match status" value="1"/>
</dbReference>
<feature type="region of interest" description="Disordered" evidence="7">
    <location>
        <begin position="1168"/>
        <end position="1191"/>
    </location>
</feature>
<feature type="compositionally biased region" description="Polar residues" evidence="7">
    <location>
        <begin position="17"/>
        <end position="27"/>
    </location>
</feature>
<protein>
    <recommendedName>
        <fullName evidence="8">Zn(2)-C6 fungal-type domain-containing protein</fullName>
    </recommendedName>
</protein>
<feature type="region of interest" description="Disordered" evidence="7">
    <location>
        <begin position="458"/>
        <end position="524"/>
    </location>
</feature>
<feature type="compositionally biased region" description="Low complexity" evidence="7">
    <location>
        <begin position="622"/>
        <end position="643"/>
    </location>
</feature>
<dbReference type="Pfam" id="PF00172">
    <property type="entry name" value="Zn_clus"/>
    <property type="match status" value="1"/>
</dbReference>
<dbReference type="STRING" id="1314777.A0A164MJ53"/>
<dbReference type="InterPro" id="IPR001138">
    <property type="entry name" value="Zn2Cys6_DnaBD"/>
</dbReference>
<dbReference type="Gene3D" id="4.10.240.10">
    <property type="entry name" value="Zn(2)-C6 fungal-type DNA-binding domain"/>
    <property type="match status" value="1"/>
</dbReference>
<keyword evidence="4" id="KW-0238">DNA-binding</keyword>
<feature type="compositionally biased region" description="Polar residues" evidence="7">
    <location>
        <begin position="1"/>
        <end position="10"/>
    </location>
</feature>
<feature type="compositionally biased region" description="Acidic residues" evidence="7">
    <location>
        <begin position="403"/>
        <end position="417"/>
    </location>
</feature>
<feature type="region of interest" description="Disordered" evidence="7">
    <location>
        <begin position="397"/>
        <end position="418"/>
    </location>
</feature>
<dbReference type="OrthoDB" id="39175at2759"/>
<dbReference type="InterPro" id="IPR051089">
    <property type="entry name" value="prtT"/>
</dbReference>
<dbReference type="InterPro" id="IPR007219">
    <property type="entry name" value="XnlR_reg_dom"/>
</dbReference>
<gene>
    <name evidence="9" type="ORF">SISNIDRAFT_461501</name>
    <name evidence="10" type="ORF">SISNIDRAFT_484200</name>
</gene>
<dbReference type="GO" id="GO:0008270">
    <property type="term" value="F:zinc ion binding"/>
    <property type="evidence" value="ECO:0007669"/>
    <property type="project" value="InterPro"/>
</dbReference>
<feature type="region of interest" description="Disordered" evidence="7">
    <location>
        <begin position="1"/>
        <end position="43"/>
    </location>
</feature>
<dbReference type="GO" id="GO:0006351">
    <property type="term" value="P:DNA-templated transcription"/>
    <property type="evidence" value="ECO:0007669"/>
    <property type="project" value="InterPro"/>
</dbReference>
<evidence type="ECO:0000256" key="5">
    <source>
        <dbReference type="ARBA" id="ARBA00023163"/>
    </source>
</evidence>
<feature type="compositionally biased region" description="Basic residues" evidence="7">
    <location>
        <begin position="212"/>
        <end position="227"/>
    </location>
</feature>
<evidence type="ECO:0000259" key="8">
    <source>
        <dbReference type="PROSITE" id="PS50048"/>
    </source>
</evidence>
<feature type="region of interest" description="Disordered" evidence="7">
    <location>
        <begin position="1032"/>
        <end position="1062"/>
    </location>
</feature>
<dbReference type="PANTHER" id="PTHR31845">
    <property type="entry name" value="FINGER DOMAIN PROTEIN, PUTATIVE-RELATED"/>
    <property type="match status" value="1"/>
</dbReference>
<dbReference type="PROSITE" id="PS00463">
    <property type="entry name" value="ZN2_CY6_FUNGAL_1"/>
    <property type="match status" value="1"/>
</dbReference>
<reference evidence="9 11" key="1">
    <citation type="journal article" date="2016" name="Mol. Biol. Evol.">
        <title>Comparative Genomics of Early-Diverging Mushroom-Forming Fungi Provides Insights into the Origins of Lignocellulose Decay Capabilities.</title>
        <authorList>
            <person name="Nagy L.G."/>
            <person name="Riley R."/>
            <person name="Tritt A."/>
            <person name="Adam C."/>
            <person name="Daum C."/>
            <person name="Floudas D."/>
            <person name="Sun H."/>
            <person name="Yadav J.S."/>
            <person name="Pangilinan J."/>
            <person name="Larsson K.H."/>
            <person name="Matsuura K."/>
            <person name="Barry K."/>
            <person name="Labutti K."/>
            <person name="Kuo R."/>
            <person name="Ohm R.A."/>
            <person name="Bhattacharya S.S."/>
            <person name="Shirouzu T."/>
            <person name="Yoshinaga Y."/>
            <person name="Martin F.M."/>
            <person name="Grigoriev I.V."/>
            <person name="Hibbett D.S."/>
        </authorList>
    </citation>
    <scope>NUCLEOTIDE SEQUENCE [LARGE SCALE GENOMIC DNA]</scope>
    <source>
        <strain evidence="9 11">HHB9708</strain>
    </source>
</reference>
<keyword evidence="3" id="KW-0805">Transcription regulation</keyword>
<dbReference type="CDD" id="cd12148">
    <property type="entry name" value="fungal_TF_MHR"/>
    <property type="match status" value="1"/>
</dbReference>
<accession>A0A164MJ53</accession>
<evidence type="ECO:0000256" key="7">
    <source>
        <dbReference type="SAM" id="MobiDB-lite"/>
    </source>
</evidence>
<feature type="compositionally biased region" description="Basic residues" evidence="7">
    <location>
        <begin position="459"/>
        <end position="469"/>
    </location>
</feature>